<keyword evidence="4" id="KW-1185">Reference proteome</keyword>
<feature type="domain" description="LysM" evidence="2">
    <location>
        <begin position="26"/>
        <end position="69"/>
    </location>
</feature>
<dbReference type="SUPFAM" id="SSF54106">
    <property type="entry name" value="LysM domain"/>
    <property type="match status" value="1"/>
</dbReference>
<dbReference type="Gene3D" id="1.10.10.2520">
    <property type="entry name" value="Cell wall hydrolase SleB, domain 1"/>
    <property type="match status" value="1"/>
</dbReference>
<feature type="chain" id="PRO_5021720513" evidence="1">
    <location>
        <begin position="26"/>
        <end position="197"/>
    </location>
</feature>
<dbReference type="OrthoDB" id="9785345at2"/>
<feature type="signal peptide" evidence="1">
    <location>
        <begin position="1"/>
        <end position="25"/>
    </location>
</feature>
<dbReference type="CDD" id="cd00118">
    <property type="entry name" value="LysM"/>
    <property type="match status" value="1"/>
</dbReference>
<dbReference type="Pfam" id="PF01476">
    <property type="entry name" value="LysM"/>
    <property type="match status" value="1"/>
</dbReference>
<evidence type="ECO:0000313" key="3">
    <source>
        <dbReference type="EMBL" id="QDI92462.1"/>
    </source>
</evidence>
<dbReference type="RefSeq" id="WP_142090967.1">
    <property type="nucleotide sequence ID" value="NZ_CP035485.1"/>
</dbReference>
<dbReference type="KEGG" id="sale:EPH95_15705"/>
<dbReference type="GO" id="GO:0016787">
    <property type="term" value="F:hydrolase activity"/>
    <property type="evidence" value="ECO:0007669"/>
    <property type="project" value="InterPro"/>
</dbReference>
<dbReference type="Gene3D" id="6.20.240.60">
    <property type="match status" value="1"/>
</dbReference>
<dbReference type="SMART" id="SM00257">
    <property type="entry name" value="LysM"/>
    <property type="match status" value="1"/>
</dbReference>
<gene>
    <name evidence="3" type="ORF">EPH95_15705</name>
</gene>
<protein>
    <submittedName>
        <fullName evidence="3">LysM peptidoglycan-binding domain-containing protein</fullName>
    </submittedName>
</protein>
<dbReference type="EMBL" id="CP035485">
    <property type="protein sequence ID" value="QDI92462.1"/>
    <property type="molecule type" value="Genomic_DNA"/>
</dbReference>
<name>A0A514LKV1_9BACI</name>
<dbReference type="Pfam" id="PF07486">
    <property type="entry name" value="Hydrolase_2"/>
    <property type="match status" value="1"/>
</dbReference>
<dbReference type="InterPro" id="IPR011105">
    <property type="entry name" value="Cell_wall_hydrolase_SleB"/>
</dbReference>
<dbReference type="InterPro" id="IPR018392">
    <property type="entry name" value="LysM"/>
</dbReference>
<dbReference type="InterPro" id="IPR036779">
    <property type="entry name" value="LysM_dom_sf"/>
</dbReference>
<organism evidence="3 4">
    <name type="scientific">Salicibibacter halophilus</name>
    <dbReference type="NCBI Taxonomy" id="2502791"/>
    <lineage>
        <taxon>Bacteria</taxon>
        <taxon>Bacillati</taxon>
        <taxon>Bacillota</taxon>
        <taxon>Bacilli</taxon>
        <taxon>Bacillales</taxon>
        <taxon>Bacillaceae</taxon>
        <taxon>Salicibibacter</taxon>
    </lineage>
</organism>
<sequence length="197" mass="21597">MKRLKIAILPLALFFVFADVSMANAHIHSVDEGESLWSIGSDYGVAPEDIQELNGKPDETLHVGEKLELPSSLAATPEEKDLLARLIHAEAKGEPYEGKVAVGAVILNRVADDQFPDSIHDVVHEVSPGGQYQFSPVLDGTIDEPADEEAKEAAREALATDGEEHESLFFYNPETADNHWNATQEELKVIGNHVFSR</sequence>
<dbReference type="AlphaFoldDB" id="A0A514LKV1"/>
<dbReference type="PROSITE" id="PS51782">
    <property type="entry name" value="LYSM"/>
    <property type="match status" value="1"/>
</dbReference>
<reference evidence="4" key="1">
    <citation type="submission" date="2019-01" db="EMBL/GenBank/DDBJ databases">
        <title>Genomic analysis of Salicibibacter sp. NKC3-5.</title>
        <authorList>
            <person name="Oh Y.J."/>
        </authorList>
    </citation>
    <scope>NUCLEOTIDE SEQUENCE [LARGE SCALE GENOMIC DNA]</scope>
    <source>
        <strain evidence="4">NKC3-5</strain>
    </source>
</reference>
<dbReference type="InterPro" id="IPR042047">
    <property type="entry name" value="SleB_dom1"/>
</dbReference>
<keyword evidence="1" id="KW-0732">Signal</keyword>
<evidence type="ECO:0000256" key="1">
    <source>
        <dbReference type="SAM" id="SignalP"/>
    </source>
</evidence>
<accession>A0A514LKV1</accession>
<evidence type="ECO:0000313" key="4">
    <source>
        <dbReference type="Proteomes" id="UP000319756"/>
    </source>
</evidence>
<proteinExistence type="predicted"/>
<dbReference type="Gene3D" id="3.10.350.10">
    <property type="entry name" value="LysM domain"/>
    <property type="match status" value="1"/>
</dbReference>
<evidence type="ECO:0000259" key="2">
    <source>
        <dbReference type="PROSITE" id="PS51782"/>
    </source>
</evidence>
<dbReference type="Proteomes" id="UP000319756">
    <property type="component" value="Chromosome"/>
</dbReference>